<name>A0A066RYV4_9GAMM</name>
<comment type="caution">
    <text evidence="1">The sequence shown here is derived from an EMBL/GenBank/DDBJ whole genome shotgun (WGS) entry which is preliminary data.</text>
</comment>
<dbReference type="AlphaFoldDB" id="A0A066RYV4"/>
<gene>
    <name evidence="1" type="ORF">EA58_03680</name>
</gene>
<sequence>MNNHETFIADNIRKKLLLEGYKSHQIGLAVEAGIRHYHSGKAKTGQVFKECLDHARAYLKRKAA</sequence>
<accession>A0A066RYV4</accession>
<dbReference type="EMBL" id="JMIB01000005">
    <property type="protein sequence ID" value="KDM92867.1"/>
    <property type="molecule type" value="Genomic_DNA"/>
</dbReference>
<organism evidence="1 2">
    <name type="scientific">Photobacterium galatheae</name>
    <dbReference type="NCBI Taxonomy" id="1654360"/>
    <lineage>
        <taxon>Bacteria</taxon>
        <taxon>Pseudomonadati</taxon>
        <taxon>Pseudomonadota</taxon>
        <taxon>Gammaproteobacteria</taxon>
        <taxon>Vibrionales</taxon>
        <taxon>Vibrionaceae</taxon>
        <taxon>Photobacterium</taxon>
    </lineage>
</organism>
<evidence type="ECO:0000313" key="2">
    <source>
        <dbReference type="Proteomes" id="UP000027192"/>
    </source>
</evidence>
<dbReference type="RefSeq" id="WP_036748957.1">
    <property type="nucleotide sequence ID" value="NZ_JAGSGC010000002.1"/>
</dbReference>
<keyword evidence="2" id="KW-1185">Reference proteome</keyword>
<dbReference type="Proteomes" id="UP000027192">
    <property type="component" value="Unassembled WGS sequence"/>
</dbReference>
<dbReference type="STRING" id="1654360.EA58_03680"/>
<reference evidence="1 2" key="1">
    <citation type="submission" date="2014-04" db="EMBL/GenBank/DDBJ databases">
        <title>Draft genome sequence of Photobacterium halotolerans S2753: a solonamide, ngercheumicin and holomycin producer.</title>
        <authorList>
            <person name="Machado H.R."/>
            <person name="Gram L."/>
        </authorList>
    </citation>
    <scope>NUCLEOTIDE SEQUENCE [LARGE SCALE GENOMIC DNA]</scope>
    <source>
        <strain evidence="1 2">S2753</strain>
    </source>
</reference>
<protein>
    <submittedName>
        <fullName evidence="1">Uncharacterized protein</fullName>
    </submittedName>
</protein>
<evidence type="ECO:0000313" key="1">
    <source>
        <dbReference type="EMBL" id="KDM92867.1"/>
    </source>
</evidence>
<proteinExistence type="predicted"/>